<evidence type="ECO:0000259" key="12">
    <source>
        <dbReference type="PROSITE" id="PS50110"/>
    </source>
</evidence>
<dbReference type="EMBL" id="FRAC01000008">
    <property type="protein sequence ID" value="SHJ97494.1"/>
    <property type="molecule type" value="Genomic_DNA"/>
</dbReference>
<dbReference type="CDD" id="cd17536">
    <property type="entry name" value="REC_YesN-like"/>
    <property type="match status" value="1"/>
</dbReference>
<comment type="function">
    <text evidence="9">May play the central regulatory role in sporulation. It may be an element of the effector pathway responsible for the activation of sporulation genes in response to nutritional stress. Spo0A may act in concert with spo0H (a sigma factor) to control the expression of some genes that are critical to the sporulation process.</text>
</comment>
<dbReference type="InterPro" id="IPR051552">
    <property type="entry name" value="HptR"/>
</dbReference>
<dbReference type="InterPro" id="IPR011006">
    <property type="entry name" value="CheY-like_superfamily"/>
</dbReference>
<dbReference type="SMART" id="SM00342">
    <property type="entry name" value="HTH_ARAC"/>
    <property type="match status" value="1"/>
</dbReference>
<dbReference type="PROSITE" id="PS50110">
    <property type="entry name" value="RESPONSE_REGULATORY"/>
    <property type="match status" value="1"/>
</dbReference>
<protein>
    <recommendedName>
        <fullName evidence="2">Stage 0 sporulation protein A homolog</fullName>
    </recommendedName>
</protein>
<evidence type="ECO:0000256" key="8">
    <source>
        <dbReference type="ARBA" id="ARBA00023163"/>
    </source>
</evidence>
<reference evidence="13 14" key="1">
    <citation type="submission" date="2016-11" db="EMBL/GenBank/DDBJ databases">
        <authorList>
            <person name="Jaros S."/>
            <person name="Januszkiewicz K."/>
            <person name="Wedrychowicz H."/>
        </authorList>
    </citation>
    <scope>NUCLEOTIDE SEQUENCE [LARGE SCALE GENOMIC DNA]</scope>
    <source>
        <strain evidence="13 14">DSM 15929</strain>
    </source>
</reference>
<dbReference type="Pfam" id="PF00072">
    <property type="entry name" value="Response_reg"/>
    <property type="match status" value="1"/>
</dbReference>
<evidence type="ECO:0000256" key="3">
    <source>
        <dbReference type="ARBA" id="ARBA00022490"/>
    </source>
</evidence>
<organism evidence="13 14">
    <name type="scientific">Anaerocolumna jejuensis DSM 15929</name>
    <dbReference type="NCBI Taxonomy" id="1121322"/>
    <lineage>
        <taxon>Bacteria</taxon>
        <taxon>Bacillati</taxon>
        <taxon>Bacillota</taxon>
        <taxon>Clostridia</taxon>
        <taxon>Lachnospirales</taxon>
        <taxon>Lachnospiraceae</taxon>
        <taxon>Anaerocolumna</taxon>
    </lineage>
</organism>
<dbReference type="InterPro" id="IPR018062">
    <property type="entry name" value="HTH_AraC-typ_CS"/>
</dbReference>
<evidence type="ECO:0000256" key="2">
    <source>
        <dbReference type="ARBA" id="ARBA00018672"/>
    </source>
</evidence>
<evidence type="ECO:0000256" key="9">
    <source>
        <dbReference type="ARBA" id="ARBA00024867"/>
    </source>
</evidence>
<evidence type="ECO:0000256" key="10">
    <source>
        <dbReference type="PROSITE-ProRule" id="PRU00169"/>
    </source>
</evidence>
<evidence type="ECO:0000256" key="5">
    <source>
        <dbReference type="ARBA" id="ARBA00023012"/>
    </source>
</evidence>
<dbReference type="GO" id="GO:0003700">
    <property type="term" value="F:DNA-binding transcription factor activity"/>
    <property type="evidence" value="ECO:0007669"/>
    <property type="project" value="InterPro"/>
</dbReference>
<feature type="domain" description="HTH araC/xylS-type" evidence="11">
    <location>
        <begin position="400"/>
        <end position="499"/>
    </location>
</feature>
<proteinExistence type="predicted"/>
<dbReference type="GO" id="GO:0000160">
    <property type="term" value="P:phosphorelay signal transduction system"/>
    <property type="evidence" value="ECO:0007669"/>
    <property type="project" value="UniProtKB-KW"/>
</dbReference>
<dbReference type="PANTHER" id="PTHR42713:SF3">
    <property type="entry name" value="TRANSCRIPTIONAL REGULATORY PROTEIN HPTR"/>
    <property type="match status" value="1"/>
</dbReference>
<dbReference type="InterPro" id="IPR001789">
    <property type="entry name" value="Sig_transdc_resp-reg_receiver"/>
</dbReference>
<dbReference type="InterPro" id="IPR018060">
    <property type="entry name" value="HTH_AraC"/>
</dbReference>
<name>A0A1M6NPA0_9FIRM</name>
<sequence>MTTNLVIADDEYFIRQKIKKLIPFEELDIEFIGECENGSEVIELLSKCRIDIILLDIRMPKFSGIEVAKYVFEHHSDSKIIILSGFNDFEYARTTFRYGVFDYLLKPVEPDALTAALKTCVQKITLEAEQKEQLAKYYHYRKCMKLSDVLRGSLELNSLQHQYPEIRQAEYSLFEGVYTVMECETTAKELAALYQEQGVDCEYFIESEHIFYIQFFLRDDTLEALCRYLCKKFAKDTNTRCYFAFSSIFPIEEKWEPHQKEALFLLGDRYFGSGPDLTKQLMVAQPPQPIPEISDIRHSLLLILNTNDISGFKKYLEHLFHIIGERKSCHYLNLVVAEILLTFSIRYPDSKLTGYRLHDYINAIIAEDYLLEELKNTICSYGLKYMDNAGAIPSDLMLSKKITAYIQEHFTEHDLSVTKLGLIFQLNVSYMGSVFKKTNGQSLLQYITFVRMEASRKLLMSNQYKVGEVAEKVGFTDVFYYSKRFKKMYGYSPKDFISLNNQSL</sequence>
<keyword evidence="3" id="KW-0963">Cytoplasm</keyword>
<dbReference type="PANTHER" id="PTHR42713">
    <property type="entry name" value="HISTIDINE KINASE-RELATED"/>
    <property type="match status" value="1"/>
</dbReference>
<feature type="domain" description="Response regulatory" evidence="12">
    <location>
        <begin position="4"/>
        <end position="121"/>
    </location>
</feature>
<dbReference type="Gene3D" id="3.40.50.2300">
    <property type="match status" value="1"/>
</dbReference>
<keyword evidence="6" id="KW-0805">Transcription regulation</keyword>
<dbReference type="Proteomes" id="UP000184386">
    <property type="component" value="Unassembled WGS sequence"/>
</dbReference>
<keyword evidence="14" id="KW-1185">Reference proteome</keyword>
<evidence type="ECO:0000256" key="7">
    <source>
        <dbReference type="ARBA" id="ARBA00023125"/>
    </source>
</evidence>
<dbReference type="SUPFAM" id="SSF52172">
    <property type="entry name" value="CheY-like"/>
    <property type="match status" value="1"/>
</dbReference>
<evidence type="ECO:0000313" key="13">
    <source>
        <dbReference type="EMBL" id="SHJ97494.1"/>
    </source>
</evidence>
<evidence type="ECO:0000256" key="4">
    <source>
        <dbReference type="ARBA" id="ARBA00022553"/>
    </source>
</evidence>
<dbReference type="OrthoDB" id="9794370at2"/>
<dbReference type="SUPFAM" id="SSF46689">
    <property type="entry name" value="Homeodomain-like"/>
    <property type="match status" value="1"/>
</dbReference>
<dbReference type="GO" id="GO:0043565">
    <property type="term" value="F:sequence-specific DNA binding"/>
    <property type="evidence" value="ECO:0007669"/>
    <property type="project" value="InterPro"/>
</dbReference>
<evidence type="ECO:0000256" key="6">
    <source>
        <dbReference type="ARBA" id="ARBA00023015"/>
    </source>
</evidence>
<dbReference type="Pfam" id="PF12833">
    <property type="entry name" value="HTH_18"/>
    <property type="match status" value="1"/>
</dbReference>
<dbReference type="PROSITE" id="PS00041">
    <property type="entry name" value="HTH_ARAC_FAMILY_1"/>
    <property type="match status" value="1"/>
</dbReference>
<dbReference type="AlphaFoldDB" id="A0A1M6NPA0"/>
<evidence type="ECO:0000313" key="14">
    <source>
        <dbReference type="Proteomes" id="UP000184386"/>
    </source>
</evidence>
<keyword evidence="8" id="KW-0804">Transcription</keyword>
<keyword evidence="7 13" id="KW-0238">DNA-binding</keyword>
<evidence type="ECO:0000256" key="1">
    <source>
        <dbReference type="ARBA" id="ARBA00004496"/>
    </source>
</evidence>
<comment type="subcellular location">
    <subcellularLocation>
        <location evidence="1">Cytoplasm</location>
    </subcellularLocation>
</comment>
<keyword evidence="5" id="KW-0902">Two-component regulatory system</keyword>
<evidence type="ECO:0000259" key="11">
    <source>
        <dbReference type="PROSITE" id="PS01124"/>
    </source>
</evidence>
<dbReference type="PROSITE" id="PS01124">
    <property type="entry name" value="HTH_ARAC_FAMILY_2"/>
    <property type="match status" value="1"/>
</dbReference>
<dbReference type="GO" id="GO:0005737">
    <property type="term" value="C:cytoplasm"/>
    <property type="evidence" value="ECO:0007669"/>
    <property type="project" value="UniProtKB-SubCell"/>
</dbReference>
<dbReference type="STRING" id="1121322.SAMN02745136_01386"/>
<keyword evidence="4 10" id="KW-0597">Phosphoprotein</keyword>
<gene>
    <name evidence="13" type="ORF">SAMN02745136_01386</name>
</gene>
<feature type="modified residue" description="4-aspartylphosphate" evidence="10">
    <location>
        <position position="56"/>
    </location>
</feature>
<dbReference type="RefSeq" id="WP_073274209.1">
    <property type="nucleotide sequence ID" value="NZ_FRAC01000008.1"/>
</dbReference>
<dbReference type="InterPro" id="IPR009057">
    <property type="entry name" value="Homeodomain-like_sf"/>
</dbReference>
<dbReference type="Gene3D" id="1.10.10.60">
    <property type="entry name" value="Homeodomain-like"/>
    <property type="match status" value="2"/>
</dbReference>
<dbReference type="SMART" id="SM00448">
    <property type="entry name" value="REC"/>
    <property type="match status" value="1"/>
</dbReference>
<accession>A0A1M6NPA0</accession>